<feature type="transmembrane region" description="Helical" evidence="1">
    <location>
        <begin position="235"/>
        <end position="255"/>
    </location>
</feature>
<feature type="transmembrane region" description="Helical" evidence="1">
    <location>
        <begin position="68"/>
        <end position="89"/>
    </location>
</feature>
<name>A0ABW4S3W2_9RHOB</name>
<dbReference type="PANTHER" id="PTHR22911">
    <property type="entry name" value="ACYL-MALONYL CONDENSING ENZYME-RELATED"/>
    <property type="match status" value="1"/>
</dbReference>
<dbReference type="Pfam" id="PF00892">
    <property type="entry name" value="EamA"/>
    <property type="match status" value="2"/>
</dbReference>
<feature type="transmembrane region" description="Helical" evidence="1">
    <location>
        <begin position="12"/>
        <end position="30"/>
    </location>
</feature>
<evidence type="ECO:0000256" key="1">
    <source>
        <dbReference type="SAM" id="Phobius"/>
    </source>
</evidence>
<dbReference type="RefSeq" id="WP_390260104.1">
    <property type="nucleotide sequence ID" value="NZ_JBHUGH010000003.1"/>
</dbReference>
<accession>A0ABW4S3W2</accession>
<organism evidence="3 4">
    <name type="scientific">Halodurantibacterium flavum</name>
    <dbReference type="NCBI Taxonomy" id="1382802"/>
    <lineage>
        <taxon>Bacteria</taxon>
        <taxon>Pseudomonadati</taxon>
        <taxon>Pseudomonadota</taxon>
        <taxon>Alphaproteobacteria</taxon>
        <taxon>Rhodobacterales</taxon>
        <taxon>Paracoccaceae</taxon>
        <taxon>Halodurantibacterium</taxon>
    </lineage>
</organism>
<evidence type="ECO:0000313" key="3">
    <source>
        <dbReference type="EMBL" id="MFD1911793.1"/>
    </source>
</evidence>
<sequence>MQGISARGAGFALLSFAIYSLHDVLIKYLGASFSSVQIVFMSVLLGFPFVTMMLIGDRAQGDLRPRHPWWVLLRTLALVVTAVSAFHAFSTLPLAQTYAILFATPLLITLLSIPVLGEKVGLRRGLAVVVGLAGVLIVLRPGQADLGLGHLSALVAAVGNSVNGIVVRKIGAAERSVVLLLFPMLANFVIMGALLPFVYVPMPLLDFAAMGAIAIFSFMAMLFSILAYRNAPAVVVAPMQYSQMLWAVFYGALLFGETPDILTFIGAGIIITSGLYILFREDRGSGKSQQPVLRTEPRPETGTQARLSLLLRRRGE</sequence>
<dbReference type="Gene3D" id="1.10.3730.20">
    <property type="match status" value="1"/>
</dbReference>
<feature type="transmembrane region" description="Helical" evidence="1">
    <location>
        <begin position="95"/>
        <end position="113"/>
    </location>
</feature>
<keyword evidence="4" id="KW-1185">Reference proteome</keyword>
<evidence type="ECO:0000259" key="2">
    <source>
        <dbReference type="Pfam" id="PF00892"/>
    </source>
</evidence>
<feature type="domain" description="EamA" evidence="2">
    <location>
        <begin position="8"/>
        <end position="139"/>
    </location>
</feature>
<protein>
    <submittedName>
        <fullName evidence="3">DMT family transporter</fullName>
    </submittedName>
</protein>
<dbReference type="InterPro" id="IPR037185">
    <property type="entry name" value="EmrE-like"/>
</dbReference>
<keyword evidence="1" id="KW-0472">Membrane</keyword>
<feature type="transmembrane region" description="Helical" evidence="1">
    <location>
        <begin position="207"/>
        <end position="228"/>
    </location>
</feature>
<keyword evidence="1" id="KW-0812">Transmembrane</keyword>
<dbReference type="EMBL" id="JBHUGH010000003">
    <property type="protein sequence ID" value="MFD1911793.1"/>
    <property type="molecule type" value="Genomic_DNA"/>
</dbReference>
<feature type="transmembrane region" description="Helical" evidence="1">
    <location>
        <begin position="148"/>
        <end position="166"/>
    </location>
</feature>
<dbReference type="SUPFAM" id="SSF103481">
    <property type="entry name" value="Multidrug resistance efflux transporter EmrE"/>
    <property type="match status" value="2"/>
</dbReference>
<comment type="caution">
    <text evidence="3">The sequence shown here is derived from an EMBL/GenBank/DDBJ whole genome shotgun (WGS) entry which is preliminary data.</text>
</comment>
<feature type="domain" description="EamA" evidence="2">
    <location>
        <begin position="148"/>
        <end position="277"/>
    </location>
</feature>
<feature type="transmembrane region" description="Helical" evidence="1">
    <location>
        <begin position="178"/>
        <end position="201"/>
    </location>
</feature>
<gene>
    <name evidence="3" type="ORF">ACFSGJ_06125</name>
</gene>
<dbReference type="Proteomes" id="UP001597353">
    <property type="component" value="Unassembled WGS sequence"/>
</dbReference>
<proteinExistence type="predicted"/>
<evidence type="ECO:0000313" key="4">
    <source>
        <dbReference type="Proteomes" id="UP001597353"/>
    </source>
</evidence>
<dbReference type="PANTHER" id="PTHR22911:SF135">
    <property type="entry name" value="BLR4310 PROTEIN"/>
    <property type="match status" value="1"/>
</dbReference>
<feature type="transmembrane region" description="Helical" evidence="1">
    <location>
        <begin position="261"/>
        <end position="279"/>
    </location>
</feature>
<reference evidence="4" key="1">
    <citation type="journal article" date="2019" name="Int. J. Syst. Evol. Microbiol.">
        <title>The Global Catalogue of Microorganisms (GCM) 10K type strain sequencing project: providing services to taxonomists for standard genome sequencing and annotation.</title>
        <authorList>
            <consortium name="The Broad Institute Genomics Platform"/>
            <consortium name="The Broad Institute Genome Sequencing Center for Infectious Disease"/>
            <person name="Wu L."/>
            <person name="Ma J."/>
        </authorList>
    </citation>
    <scope>NUCLEOTIDE SEQUENCE [LARGE SCALE GENOMIC DNA]</scope>
    <source>
        <strain evidence="4">CGMCC 4.7242</strain>
    </source>
</reference>
<keyword evidence="1" id="KW-1133">Transmembrane helix</keyword>
<feature type="transmembrane region" description="Helical" evidence="1">
    <location>
        <begin position="125"/>
        <end position="142"/>
    </location>
</feature>
<dbReference type="InterPro" id="IPR000620">
    <property type="entry name" value="EamA_dom"/>
</dbReference>
<feature type="transmembrane region" description="Helical" evidence="1">
    <location>
        <begin position="36"/>
        <end position="56"/>
    </location>
</feature>